<accession>A0ABQ7YAM7</accession>
<comment type="caution">
    <text evidence="2">The sequence shown here is derived from an EMBL/GenBank/DDBJ whole genome shotgun (WGS) entry which is preliminary data.</text>
</comment>
<proteinExistence type="predicted"/>
<dbReference type="Proteomes" id="UP000824890">
    <property type="component" value="Unassembled WGS sequence"/>
</dbReference>
<protein>
    <submittedName>
        <fullName evidence="2">Uncharacterized protein</fullName>
    </submittedName>
</protein>
<evidence type="ECO:0000313" key="3">
    <source>
        <dbReference type="Proteomes" id="UP000824890"/>
    </source>
</evidence>
<dbReference type="EMBL" id="JAGKQM010000018">
    <property type="protein sequence ID" value="KAH0864657.1"/>
    <property type="molecule type" value="Genomic_DNA"/>
</dbReference>
<sequence length="20" mass="2156">MGFPELQERQGVCGNHGSLP</sequence>
<organism evidence="2 3">
    <name type="scientific">Brassica napus</name>
    <name type="common">Rape</name>
    <dbReference type="NCBI Taxonomy" id="3708"/>
    <lineage>
        <taxon>Eukaryota</taxon>
        <taxon>Viridiplantae</taxon>
        <taxon>Streptophyta</taxon>
        <taxon>Embryophyta</taxon>
        <taxon>Tracheophyta</taxon>
        <taxon>Spermatophyta</taxon>
        <taxon>Magnoliopsida</taxon>
        <taxon>eudicotyledons</taxon>
        <taxon>Gunneridae</taxon>
        <taxon>Pentapetalae</taxon>
        <taxon>rosids</taxon>
        <taxon>malvids</taxon>
        <taxon>Brassicales</taxon>
        <taxon>Brassicaceae</taxon>
        <taxon>Brassiceae</taxon>
        <taxon>Brassica</taxon>
    </lineage>
</organism>
<evidence type="ECO:0000313" key="2">
    <source>
        <dbReference type="EMBL" id="KAH0864657.1"/>
    </source>
</evidence>
<feature type="region of interest" description="Disordered" evidence="1">
    <location>
        <begin position="1"/>
        <end position="20"/>
    </location>
</feature>
<keyword evidence="3" id="KW-1185">Reference proteome</keyword>
<reference evidence="2 3" key="1">
    <citation type="submission" date="2021-05" db="EMBL/GenBank/DDBJ databases">
        <title>Genome Assembly of Synthetic Allotetraploid Brassica napus Reveals Homoeologous Exchanges between Subgenomes.</title>
        <authorList>
            <person name="Davis J.T."/>
        </authorList>
    </citation>
    <scope>NUCLEOTIDE SEQUENCE [LARGE SCALE GENOMIC DNA]</scope>
    <source>
        <strain evidence="3">cv. Da-Ae</strain>
        <tissue evidence="2">Seedling</tissue>
    </source>
</reference>
<gene>
    <name evidence="2" type="ORF">HID58_081868</name>
</gene>
<evidence type="ECO:0000256" key="1">
    <source>
        <dbReference type="SAM" id="MobiDB-lite"/>
    </source>
</evidence>
<name>A0ABQ7YAM7_BRANA</name>